<dbReference type="AlphaFoldDB" id="A0A6A6T5Z8"/>
<proteinExistence type="predicted"/>
<evidence type="ECO:0000313" key="3">
    <source>
        <dbReference type="EMBL" id="KAF2654717.1"/>
    </source>
</evidence>
<dbReference type="InterPro" id="IPR012677">
    <property type="entry name" value="Nucleotide-bd_a/b_plait_sf"/>
</dbReference>
<sequence>NRVRRDKVADGSDVRTTVMLRNIPNKLDWLGLKALLDKWCFGTYDFFYLRIDFKTGCNVGYAFINFATIEGLLQMIDNIERRTWLGFRSQKAAEISYATIQGHEALEQKFQNSNINQEAAYCRPRSIHSEMEARDRGDVRLTGTERPLPPPDNLAKLQRSIESAKCMGLYPPTAAVNLGVDARLRTGAYDNG</sequence>
<evidence type="ECO:0000259" key="2">
    <source>
        <dbReference type="Pfam" id="PF04059"/>
    </source>
</evidence>
<dbReference type="SUPFAM" id="SSF54928">
    <property type="entry name" value="RNA-binding domain, RBD"/>
    <property type="match status" value="1"/>
</dbReference>
<gene>
    <name evidence="3" type="ORF">K491DRAFT_581158</name>
</gene>
<keyword evidence="4" id="KW-1185">Reference proteome</keyword>
<evidence type="ECO:0000313" key="4">
    <source>
        <dbReference type="Proteomes" id="UP000799324"/>
    </source>
</evidence>
<dbReference type="Pfam" id="PF04059">
    <property type="entry name" value="RRM_2"/>
    <property type="match status" value="1"/>
</dbReference>
<evidence type="ECO:0000256" key="1">
    <source>
        <dbReference type="SAM" id="MobiDB-lite"/>
    </source>
</evidence>
<feature type="non-terminal residue" evidence="3">
    <location>
        <position position="1"/>
    </location>
</feature>
<dbReference type="Gene3D" id="3.30.70.330">
    <property type="match status" value="1"/>
</dbReference>
<feature type="domain" description="Mei2-like C-terminal RNA recognition motif" evidence="2">
    <location>
        <begin position="15"/>
        <end position="111"/>
    </location>
</feature>
<organism evidence="3 4">
    <name type="scientific">Lophiostoma macrostomum CBS 122681</name>
    <dbReference type="NCBI Taxonomy" id="1314788"/>
    <lineage>
        <taxon>Eukaryota</taxon>
        <taxon>Fungi</taxon>
        <taxon>Dikarya</taxon>
        <taxon>Ascomycota</taxon>
        <taxon>Pezizomycotina</taxon>
        <taxon>Dothideomycetes</taxon>
        <taxon>Pleosporomycetidae</taxon>
        <taxon>Pleosporales</taxon>
        <taxon>Lophiostomataceae</taxon>
        <taxon>Lophiostoma</taxon>
    </lineage>
</organism>
<reference evidence="3" key="1">
    <citation type="journal article" date="2020" name="Stud. Mycol.">
        <title>101 Dothideomycetes genomes: a test case for predicting lifestyles and emergence of pathogens.</title>
        <authorList>
            <person name="Haridas S."/>
            <person name="Albert R."/>
            <person name="Binder M."/>
            <person name="Bloem J."/>
            <person name="Labutti K."/>
            <person name="Salamov A."/>
            <person name="Andreopoulos B."/>
            <person name="Baker S."/>
            <person name="Barry K."/>
            <person name="Bills G."/>
            <person name="Bluhm B."/>
            <person name="Cannon C."/>
            <person name="Castanera R."/>
            <person name="Culley D."/>
            <person name="Daum C."/>
            <person name="Ezra D."/>
            <person name="Gonzalez J."/>
            <person name="Henrissat B."/>
            <person name="Kuo A."/>
            <person name="Liang C."/>
            <person name="Lipzen A."/>
            <person name="Lutzoni F."/>
            <person name="Magnuson J."/>
            <person name="Mondo S."/>
            <person name="Nolan M."/>
            <person name="Ohm R."/>
            <person name="Pangilinan J."/>
            <person name="Park H.-J."/>
            <person name="Ramirez L."/>
            <person name="Alfaro M."/>
            <person name="Sun H."/>
            <person name="Tritt A."/>
            <person name="Yoshinaga Y."/>
            <person name="Zwiers L.-H."/>
            <person name="Turgeon B."/>
            <person name="Goodwin S."/>
            <person name="Spatafora J."/>
            <person name="Crous P."/>
            <person name="Grigoriev I."/>
        </authorList>
    </citation>
    <scope>NUCLEOTIDE SEQUENCE</scope>
    <source>
        <strain evidence="3">CBS 122681</strain>
    </source>
</reference>
<dbReference type="Proteomes" id="UP000799324">
    <property type="component" value="Unassembled WGS sequence"/>
</dbReference>
<dbReference type="GO" id="GO:0003676">
    <property type="term" value="F:nucleic acid binding"/>
    <property type="evidence" value="ECO:0007669"/>
    <property type="project" value="InterPro"/>
</dbReference>
<feature type="non-terminal residue" evidence="3">
    <location>
        <position position="192"/>
    </location>
</feature>
<feature type="region of interest" description="Disordered" evidence="1">
    <location>
        <begin position="133"/>
        <end position="153"/>
    </location>
</feature>
<dbReference type="EMBL" id="MU004359">
    <property type="protein sequence ID" value="KAF2654717.1"/>
    <property type="molecule type" value="Genomic_DNA"/>
</dbReference>
<dbReference type="InterPro" id="IPR007201">
    <property type="entry name" value="Mei2-like_Rrm_C"/>
</dbReference>
<dbReference type="OrthoDB" id="417481at2759"/>
<dbReference type="InterPro" id="IPR035979">
    <property type="entry name" value="RBD_domain_sf"/>
</dbReference>
<protein>
    <recommendedName>
        <fullName evidence="2">Mei2-like C-terminal RNA recognition motif domain-containing protein</fullName>
    </recommendedName>
</protein>
<name>A0A6A6T5Z8_9PLEO</name>
<accession>A0A6A6T5Z8</accession>